<dbReference type="GO" id="GO:0033925">
    <property type="term" value="F:mannosyl-glycoprotein endo-beta-N-acetylglucosaminidase activity"/>
    <property type="evidence" value="ECO:0007669"/>
    <property type="project" value="InterPro"/>
</dbReference>
<protein>
    <submittedName>
        <fullName evidence="11">PKD domain-containing protein</fullName>
    </submittedName>
</protein>
<evidence type="ECO:0000259" key="8">
    <source>
        <dbReference type="PROSITE" id="PS50022"/>
    </source>
</evidence>
<proteinExistence type="predicted"/>
<dbReference type="PANTHER" id="PTHR13246:SF1">
    <property type="entry name" value="CYTOSOLIC ENDO-BETA-N-ACETYLGLUCOSAMINIDASE"/>
    <property type="match status" value="1"/>
</dbReference>
<evidence type="ECO:0000259" key="9">
    <source>
        <dbReference type="PROSITE" id="PS50093"/>
    </source>
</evidence>
<dbReference type="Proteomes" id="UP000430345">
    <property type="component" value="Unassembled WGS sequence"/>
</dbReference>
<dbReference type="InterPro" id="IPR000601">
    <property type="entry name" value="PKD_dom"/>
</dbReference>
<dbReference type="Gene3D" id="2.60.120.260">
    <property type="entry name" value="Galactose-binding domain-like"/>
    <property type="match status" value="2"/>
</dbReference>
<feature type="chain" id="PRO_5039150336" evidence="7">
    <location>
        <begin position="24"/>
        <end position="1004"/>
    </location>
</feature>
<keyword evidence="5" id="KW-0378">Hydrolase</keyword>
<feature type="domain" description="F5/8 type C" evidence="8">
    <location>
        <begin position="779"/>
        <end position="924"/>
    </location>
</feature>
<dbReference type="InterPro" id="IPR032979">
    <property type="entry name" value="ENGase"/>
</dbReference>
<evidence type="ECO:0000256" key="3">
    <source>
        <dbReference type="ARBA" id="ARBA00022729"/>
    </source>
</evidence>
<keyword evidence="3 7" id="KW-0732">Signal</keyword>
<feature type="compositionally biased region" description="Low complexity" evidence="6">
    <location>
        <begin position="937"/>
        <end position="975"/>
    </location>
</feature>
<dbReference type="SMART" id="SM00089">
    <property type="entry name" value="PKD"/>
    <property type="match status" value="1"/>
</dbReference>
<keyword evidence="12" id="KW-1185">Reference proteome</keyword>
<evidence type="ECO:0000256" key="4">
    <source>
        <dbReference type="ARBA" id="ARBA00023088"/>
    </source>
</evidence>
<feature type="domain" description="Gram-positive cocci surface proteins LPxTG" evidence="10">
    <location>
        <begin position="970"/>
        <end position="1004"/>
    </location>
</feature>
<dbReference type="EMBL" id="WHJC01000042">
    <property type="protein sequence ID" value="MPQ43134.1"/>
    <property type="molecule type" value="Genomic_DNA"/>
</dbReference>
<dbReference type="Pfam" id="PF00746">
    <property type="entry name" value="Gram_pos_anchor"/>
    <property type="match status" value="1"/>
</dbReference>
<feature type="domain" description="PKD" evidence="9">
    <location>
        <begin position="715"/>
        <end position="784"/>
    </location>
</feature>
<dbReference type="PROSITE" id="PS50847">
    <property type="entry name" value="GRAM_POS_ANCHORING"/>
    <property type="match status" value="1"/>
</dbReference>
<name>A0A6I1MJL5_9CLOT</name>
<dbReference type="OrthoDB" id="1089471at2"/>
<dbReference type="SUPFAM" id="SSF49785">
    <property type="entry name" value="Galactose-binding domain-like"/>
    <property type="match status" value="1"/>
</dbReference>
<evidence type="ECO:0000256" key="6">
    <source>
        <dbReference type="SAM" id="MobiDB-lite"/>
    </source>
</evidence>
<dbReference type="InterPro" id="IPR054110">
    <property type="entry name" value="EndoD-like_D2"/>
</dbReference>
<dbReference type="Gene3D" id="2.60.40.10">
    <property type="entry name" value="Immunoglobulins"/>
    <property type="match status" value="2"/>
</dbReference>
<dbReference type="InterPro" id="IPR008979">
    <property type="entry name" value="Galactose-bd-like_sf"/>
</dbReference>
<dbReference type="CDD" id="cd06547">
    <property type="entry name" value="GH85_ENGase"/>
    <property type="match status" value="1"/>
</dbReference>
<evidence type="ECO:0000313" key="12">
    <source>
        <dbReference type="Proteomes" id="UP000430345"/>
    </source>
</evidence>
<dbReference type="InterPro" id="IPR013783">
    <property type="entry name" value="Ig-like_fold"/>
</dbReference>
<accession>A0A6I1MJL5</accession>
<evidence type="ECO:0000313" key="11">
    <source>
        <dbReference type="EMBL" id="MPQ43134.1"/>
    </source>
</evidence>
<keyword evidence="2" id="KW-0964">Secreted</keyword>
<keyword evidence="1" id="KW-0134">Cell wall</keyword>
<dbReference type="InterPro" id="IPR005201">
    <property type="entry name" value="TIM_ENGase"/>
</dbReference>
<dbReference type="AlphaFoldDB" id="A0A6I1MJL5"/>
<dbReference type="Pfam" id="PF03644">
    <property type="entry name" value="Glyco_hydro_85"/>
    <property type="match status" value="1"/>
</dbReference>
<sequence>MNKKQQRKRRKILLCIFATFAFSTNNIPRVIYAKQNLQIEQQYYKDKKTSHLQPISPYWYPKDLLNWDVNNDMDAKFNKSTIPLAKRTDKENLYAINENQNKDTKVLAISIMNSSTSGNPTQGSNTFSSNTFSYWQYIDTLVYWGGSAGEGIIVPPSADVTDSAHRNGVPVLGTVFFPQSTHGGKLEWLNEFLQKDALGRFPLADKLIQVATIYGFDGWFINQETEGTTTEHAKLMQEFIQYFKKNAPNLQITWYDSMTNNGAMDWQNALTNKNKMFLVDDNCNSVADNMFLNFWWTNKNLADNDLLFNSNLKAEELGLNQYDLFAGIDVQANGFNTPIRWNLFQRDGKAPFTSLGLYCPSWTYFSSETPEEFEKKENRLWVNEHGNPSKITNAQDMEWKGISNFVVEKNVINKTPFISNFSMGNGTDFYVNGEKFTSQDWNNRSLQDIQPTYKWIIENEDGNSLNANLDYSTAYYGGNSISFNGNLSANKYSTIKLFSADLHLSNNLSFTTVAKSNSSEEINMDLVLEFHDGETATIKSNNTLKNNWTILTYDISPYIGKSIKTISYKVSSSTDLENAKINLGNISIQNTNSHEIVNVNNLVIEDTFFEDGIFADIRLCWKSSDISKTNTHHYEIYRLNNDGTKTFLGATPNTNFFIDNLRRNGKENCSTFEVIAINNNYKTGSSSNITIEWPDYPTPTASFEVSKTLIAPGGEVTFTNTSSETTEKIEWIFEGANIETTSESNPTVIFEEEGVYSVTLKAKNTSGESIEEKKDIITVSKSALNKISNLALDKDITASSFVNDNENPSFAIDGNNKTKWCAVGDGPHSFTIDLEKNKTISEFVIQNAEVGGEGKDYNTHSYTISLSNDGENFTPVINRIGNSSAVSKEPIKVTEARYVKFNIDKATQGGDKAARIYEFEVYGLNEKLDVPNDEENNNNNNNGSEDNNNGSEDNNNGSEDNKPGNNNDNLPNTGSPLSSSSLLFLGGLLSTIGAIVLRKKSKNN</sequence>
<dbReference type="Pfam" id="PF00754">
    <property type="entry name" value="F5_F8_type_C"/>
    <property type="match status" value="1"/>
</dbReference>
<evidence type="ECO:0000256" key="7">
    <source>
        <dbReference type="SAM" id="SignalP"/>
    </source>
</evidence>
<keyword evidence="5" id="KW-0326">Glycosidase</keyword>
<dbReference type="InterPro" id="IPR035986">
    <property type="entry name" value="PKD_dom_sf"/>
</dbReference>
<dbReference type="Gene3D" id="3.20.20.80">
    <property type="entry name" value="Glycosidases"/>
    <property type="match status" value="1"/>
</dbReference>
<evidence type="ECO:0000259" key="10">
    <source>
        <dbReference type="PROSITE" id="PS50847"/>
    </source>
</evidence>
<dbReference type="NCBIfam" id="TIGR01167">
    <property type="entry name" value="LPXTG_anchor"/>
    <property type="match status" value="1"/>
</dbReference>
<evidence type="ECO:0000256" key="2">
    <source>
        <dbReference type="ARBA" id="ARBA00022525"/>
    </source>
</evidence>
<feature type="signal peptide" evidence="7">
    <location>
        <begin position="1"/>
        <end position="23"/>
    </location>
</feature>
<dbReference type="GO" id="GO:0005829">
    <property type="term" value="C:cytosol"/>
    <property type="evidence" value="ECO:0007669"/>
    <property type="project" value="UniProtKB-SubCell"/>
</dbReference>
<dbReference type="PANTHER" id="PTHR13246">
    <property type="entry name" value="ENDO BETA N-ACETYLGLUCOSAMINIDASE"/>
    <property type="match status" value="1"/>
</dbReference>
<dbReference type="Pfam" id="PF21910">
    <property type="entry name" value="GH85_C"/>
    <property type="match status" value="1"/>
</dbReference>
<dbReference type="SUPFAM" id="SSF49299">
    <property type="entry name" value="PKD domain"/>
    <property type="match status" value="1"/>
</dbReference>
<dbReference type="PROSITE" id="PS50022">
    <property type="entry name" value="FA58C_3"/>
    <property type="match status" value="1"/>
</dbReference>
<comment type="caution">
    <text evidence="11">The sequence shown here is derived from an EMBL/GenBank/DDBJ whole genome shotgun (WGS) entry which is preliminary data.</text>
</comment>
<dbReference type="RefSeq" id="WP_152888410.1">
    <property type="nucleotide sequence ID" value="NZ_WHJC01000042.1"/>
</dbReference>
<feature type="region of interest" description="Disordered" evidence="6">
    <location>
        <begin position="928"/>
        <end position="975"/>
    </location>
</feature>
<dbReference type="InterPro" id="IPR000421">
    <property type="entry name" value="FA58C"/>
</dbReference>
<dbReference type="PROSITE" id="PS50093">
    <property type="entry name" value="PKD"/>
    <property type="match status" value="1"/>
</dbReference>
<reference evidence="11 12" key="1">
    <citation type="submission" date="2019-10" db="EMBL/GenBank/DDBJ databases">
        <title>The Genome Sequence of Clostridium tarantellae Isolated from Fish Brain.</title>
        <authorList>
            <person name="Bano L."/>
            <person name="Kiel M."/>
            <person name="Sales G."/>
            <person name="Doxey A.C."/>
            <person name="Mansfield M.J."/>
            <person name="Schiavone M."/>
            <person name="Rossetto O."/>
            <person name="Pirazzini M."/>
            <person name="Dobrindt U."/>
            <person name="Montecucco C."/>
        </authorList>
    </citation>
    <scope>NUCLEOTIDE SEQUENCE [LARGE SCALE GENOMIC DNA]</scope>
    <source>
        <strain evidence="11 12">DSM 3997</strain>
    </source>
</reference>
<keyword evidence="4" id="KW-0572">Peptidoglycan-anchor</keyword>
<dbReference type="InterPro" id="IPR022409">
    <property type="entry name" value="PKD/Chitinase_dom"/>
</dbReference>
<evidence type="ECO:0000256" key="5">
    <source>
        <dbReference type="ARBA" id="ARBA00023295"/>
    </source>
</evidence>
<dbReference type="CDD" id="cd00146">
    <property type="entry name" value="PKD"/>
    <property type="match status" value="1"/>
</dbReference>
<organism evidence="11 12">
    <name type="scientific">Clostridium tarantellae</name>
    <dbReference type="NCBI Taxonomy" id="39493"/>
    <lineage>
        <taxon>Bacteria</taxon>
        <taxon>Bacillati</taxon>
        <taxon>Bacillota</taxon>
        <taxon>Clostridia</taxon>
        <taxon>Eubacteriales</taxon>
        <taxon>Clostridiaceae</taxon>
        <taxon>Clostridium</taxon>
    </lineage>
</organism>
<evidence type="ECO:0000256" key="1">
    <source>
        <dbReference type="ARBA" id="ARBA00022512"/>
    </source>
</evidence>
<dbReference type="Pfam" id="PF00801">
    <property type="entry name" value="PKD"/>
    <property type="match status" value="1"/>
</dbReference>
<gene>
    <name evidence="11" type="ORF">GBZ86_05080</name>
</gene>
<dbReference type="InterPro" id="IPR019931">
    <property type="entry name" value="LPXTG_anchor"/>
</dbReference>